<keyword evidence="6" id="KW-0472">Membrane</keyword>
<dbReference type="GO" id="GO:0005634">
    <property type="term" value="C:nucleus"/>
    <property type="evidence" value="ECO:0007669"/>
    <property type="project" value="TreeGrafter"/>
</dbReference>
<evidence type="ECO:0000256" key="6">
    <source>
        <dbReference type="SAM" id="Phobius"/>
    </source>
</evidence>
<keyword evidence="4" id="KW-0418">Kinase</keyword>
<keyword evidence="6" id="KW-1133">Transmembrane helix</keyword>
<keyword evidence="1" id="KW-0723">Serine/threonine-protein kinase</keyword>
<dbReference type="GO" id="GO:0004674">
    <property type="term" value="F:protein serine/threonine kinase activity"/>
    <property type="evidence" value="ECO:0007669"/>
    <property type="project" value="UniProtKB-KW"/>
</dbReference>
<keyword evidence="2" id="KW-0808">Transferase</keyword>
<sequence length="289" mass="32381">MTLIRNRYRQVRQLAQTTYGGIYLCNDEFLRPRRVVLKSVSLVQAINMLDLRSPELQAPDDPRQEKAFAFLQRSEAAPHPNIVQYLDDFIEGHTLYFVLEYCAGGDLVSSVNRGQNRRLACADALAVVKQIATGVAYLHSHSIAHRDLSLENVMLGRGICKIGDFGLSTRTDQPCFGRVGKAYYMAPEVVLSRDVYDSKAADVWSLGIILFILVTGSPLVPLAANEDAAFRAFRKVGLREVLEAWHMDELLARSAMELLDGMLQCDPTKRLTIEQVLNHEAFDRRAIAA</sequence>
<feature type="domain" description="Protein kinase" evidence="7">
    <location>
        <begin position="8"/>
        <end position="282"/>
    </location>
</feature>
<keyword evidence="6" id="KW-0812">Transmembrane</keyword>
<evidence type="ECO:0000256" key="3">
    <source>
        <dbReference type="ARBA" id="ARBA00022741"/>
    </source>
</evidence>
<dbReference type="Pfam" id="PF00069">
    <property type="entry name" value="Pkinase"/>
    <property type="match status" value="1"/>
</dbReference>
<evidence type="ECO:0000313" key="9">
    <source>
        <dbReference type="Proteomes" id="UP000709295"/>
    </source>
</evidence>
<evidence type="ECO:0000256" key="2">
    <source>
        <dbReference type="ARBA" id="ARBA00022679"/>
    </source>
</evidence>
<dbReference type="Proteomes" id="UP000709295">
    <property type="component" value="Unassembled WGS sequence"/>
</dbReference>
<proteinExistence type="predicted"/>
<name>A0A8J5IM75_9STRA</name>
<feature type="transmembrane region" description="Helical" evidence="6">
    <location>
        <begin position="203"/>
        <end position="224"/>
    </location>
</feature>
<dbReference type="InterPro" id="IPR000719">
    <property type="entry name" value="Prot_kinase_dom"/>
</dbReference>
<keyword evidence="5" id="KW-0067">ATP-binding</keyword>
<evidence type="ECO:0000313" key="8">
    <source>
        <dbReference type="EMBL" id="KAG6968667.1"/>
    </source>
</evidence>
<gene>
    <name evidence="8" type="ORF">JG688_00005672</name>
</gene>
<evidence type="ECO:0000256" key="4">
    <source>
        <dbReference type="ARBA" id="ARBA00022777"/>
    </source>
</evidence>
<dbReference type="PANTHER" id="PTHR24345:SF91">
    <property type="entry name" value="SERINE_THREONINE-PROTEIN KINASE PLK4"/>
    <property type="match status" value="1"/>
</dbReference>
<keyword evidence="3" id="KW-0547">Nucleotide-binding</keyword>
<evidence type="ECO:0000259" key="7">
    <source>
        <dbReference type="PROSITE" id="PS50011"/>
    </source>
</evidence>
<keyword evidence="9" id="KW-1185">Reference proteome</keyword>
<protein>
    <recommendedName>
        <fullName evidence="7">Protein kinase domain-containing protein</fullName>
    </recommendedName>
</protein>
<dbReference type="GO" id="GO:0005524">
    <property type="term" value="F:ATP binding"/>
    <property type="evidence" value="ECO:0007669"/>
    <property type="project" value="UniProtKB-KW"/>
</dbReference>
<reference evidence="8" key="1">
    <citation type="submission" date="2021-01" db="EMBL/GenBank/DDBJ databases">
        <title>Phytophthora aleatoria, a newly-described species from Pinus radiata is distinct from Phytophthora cactorum isolates based on comparative genomics.</title>
        <authorList>
            <person name="Mcdougal R."/>
            <person name="Panda P."/>
            <person name="Williams N."/>
            <person name="Studholme D.J."/>
        </authorList>
    </citation>
    <scope>NUCLEOTIDE SEQUENCE</scope>
    <source>
        <strain evidence="8">NZFS 4037</strain>
    </source>
</reference>
<accession>A0A8J5IM75</accession>
<evidence type="ECO:0000256" key="1">
    <source>
        <dbReference type="ARBA" id="ARBA00022527"/>
    </source>
</evidence>
<dbReference type="PROSITE" id="PS50011">
    <property type="entry name" value="PROTEIN_KINASE_DOM"/>
    <property type="match status" value="1"/>
</dbReference>
<comment type="caution">
    <text evidence="8">The sequence shown here is derived from an EMBL/GenBank/DDBJ whole genome shotgun (WGS) entry which is preliminary data.</text>
</comment>
<dbReference type="EMBL" id="JAENGY010000231">
    <property type="protein sequence ID" value="KAG6968667.1"/>
    <property type="molecule type" value="Genomic_DNA"/>
</dbReference>
<dbReference type="AlphaFoldDB" id="A0A8J5IM75"/>
<organism evidence="8 9">
    <name type="scientific">Phytophthora aleatoria</name>
    <dbReference type="NCBI Taxonomy" id="2496075"/>
    <lineage>
        <taxon>Eukaryota</taxon>
        <taxon>Sar</taxon>
        <taxon>Stramenopiles</taxon>
        <taxon>Oomycota</taxon>
        <taxon>Peronosporomycetes</taxon>
        <taxon>Peronosporales</taxon>
        <taxon>Peronosporaceae</taxon>
        <taxon>Phytophthora</taxon>
    </lineage>
</organism>
<evidence type="ECO:0000256" key="5">
    <source>
        <dbReference type="ARBA" id="ARBA00022840"/>
    </source>
</evidence>
<dbReference type="PANTHER" id="PTHR24345">
    <property type="entry name" value="SERINE/THREONINE-PROTEIN KINASE PLK"/>
    <property type="match status" value="1"/>
</dbReference>
<dbReference type="FunFam" id="1.10.510.10:FF:000753">
    <property type="entry name" value="CAMK/CAMKL protein kinase"/>
    <property type="match status" value="1"/>
</dbReference>